<dbReference type="EMBL" id="LJBN01000035">
    <property type="protein sequence ID" value="OOQ90845.1"/>
    <property type="molecule type" value="Genomic_DNA"/>
</dbReference>
<gene>
    <name evidence="3" type="ORF">PEBR_02853</name>
</gene>
<accession>A0A1S9RZC7</accession>
<keyword evidence="1" id="KW-0732">Signal</keyword>
<protein>
    <recommendedName>
        <fullName evidence="2">DUF7580 domain-containing protein</fullName>
    </recommendedName>
</protein>
<sequence>MVTGIEVAGLALAILPLFVNQIDAYVRGIEKIKVLRRYRREFQGYSVGLSTQHTILLNTLEQALEGVVNDEDTISKLIRDPKGDEWKDPDLRSRLQSKLGRNYDVFISNMTGLSELLKRLSHKLGIGATDIKTPITEAWDIWKFRKIISKAVYDDLLTKINATNTILNTLIDQSVHREEAKKRRQPWNYLLKRFQKARKHAEGLFETIIGGSYWSCQCQKQHCVHLKLQTNPFESTKGGIGGDIDATSQFRILFSNDNETGSKCSWTRTEVVFEPWRVEEIVTLCTTLSPHGNSKLHHFKKHKVQFDIPVEKAPPADMNQQALSIPPIQDICSSLHIAETYIGRQEPIGSISDELDSSVRYMMHTVTKHSQKVPQLSLHEVLSHISRRDRLHIATGLACGVIQFCGNWLKTSWDSSDVHLAADRDGINVLVDNLYLSWPLSTTTGKRKVDHDGAKNNRLLPLGLALVELSLGKSVRTLLNPEDEGGDILVTRLETASRLVKMVYMESGTNYAEAVNSCMCWSGLCLDIKFEERVFDTIVSPLLKDLVNFEGLA</sequence>
<evidence type="ECO:0000259" key="2">
    <source>
        <dbReference type="Pfam" id="PF24476"/>
    </source>
</evidence>
<feature type="domain" description="DUF7580" evidence="2">
    <location>
        <begin position="194"/>
        <end position="548"/>
    </location>
</feature>
<dbReference type="PANTHER" id="PTHR35186">
    <property type="entry name" value="ANK_REP_REGION DOMAIN-CONTAINING PROTEIN"/>
    <property type="match status" value="1"/>
</dbReference>
<dbReference type="AlphaFoldDB" id="A0A1S9RZC7"/>
<dbReference type="InterPro" id="IPR056002">
    <property type="entry name" value="DUF7580"/>
</dbReference>
<comment type="caution">
    <text evidence="3">The sequence shown here is derived from an EMBL/GenBank/DDBJ whole genome shotgun (WGS) entry which is preliminary data.</text>
</comment>
<evidence type="ECO:0000313" key="4">
    <source>
        <dbReference type="Proteomes" id="UP000190744"/>
    </source>
</evidence>
<dbReference type="Proteomes" id="UP000190744">
    <property type="component" value="Unassembled WGS sequence"/>
</dbReference>
<feature type="chain" id="PRO_5013204717" description="DUF7580 domain-containing protein" evidence="1">
    <location>
        <begin position="25"/>
        <end position="553"/>
    </location>
</feature>
<name>A0A1S9RZC7_PENBI</name>
<feature type="signal peptide" evidence="1">
    <location>
        <begin position="1"/>
        <end position="24"/>
    </location>
</feature>
<dbReference type="PANTHER" id="PTHR35186:SF4">
    <property type="entry name" value="PRION-INHIBITION AND PROPAGATION HELO DOMAIN-CONTAINING PROTEIN"/>
    <property type="match status" value="1"/>
</dbReference>
<evidence type="ECO:0000256" key="1">
    <source>
        <dbReference type="SAM" id="SignalP"/>
    </source>
</evidence>
<dbReference type="Pfam" id="PF24476">
    <property type="entry name" value="DUF7580"/>
    <property type="match status" value="1"/>
</dbReference>
<reference evidence="4" key="1">
    <citation type="submission" date="2015-09" db="EMBL/GenBank/DDBJ databases">
        <authorList>
            <person name="Fill T.P."/>
            <person name="Baretta J.F."/>
            <person name="de Almeida L.G."/>
            <person name="Rocha M."/>
            <person name="de Souza D.H."/>
            <person name="Malavazi I."/>
            <person name="Cerdeira L.T."/>
            <person name="Hong H."/>
            <person name="Samborskyy M."/>
            <person name="de Vasconcelos A.T."/>
            <person name="Leadlay P."/>
            <person name="Rodrigues-Filho E."/>
        </authorList>
    </citation>
    <scope>NUCLEOTIDE SEQUENCE [LARGE SCALE GENOMIC DNA]</scope>
    <source>
        <strain evidence="4">LaBioMMi 136</strain>
    </source>
</reference>
<organism evidence="3 4">
    <name type="scientific">Penicillium brasilianum</name>
    <dbReference type="NCBI Taxonomy" id="104259"/>
    <lineage>
        <taxon>Eukaryota</taxon>
        <taxon>Fungi</taxon>
        <taxon>Dikarya</taxon>
        <taxon>Ascomycota</taxon>
        <taxon>Pezizomycotina</taxon>
        <taxon>Eurotiomycetes</taxon>
        <taxon>Eurotiomycetidae</taxon>
        <taxon>Eurotiales</taxon>
        <taxon>Aspergillaceae</taxon>
        <taxon>Penicillium</taxon>
    </lineage>
</organism>
<proteinExistence type="predicted"/>
<evidence type="ECO:0000313" key="3">
    <source>
        <dbReference type="EMBL" id="OOQ90845.1"/>
    </source>
</evidence>